<dbReference type="AlphaFoldDB" id="A0A2P5WLU1"/>
<gene>
    <name evidence="1" type="ORF">GOBAR_AA28615</name>
</gene>
<organism evidence="1 2">
    <name type="scientific">Gossypium barbadense</name>
    <name type="common">Sea Island cotton</name>
    <name type="synonym">Hibiscus barbadensis</name>
    <dbReference type="NCBI Taxonomy" id="3634"/>
    <lineage>
        <taxon>Eukaryota</taxon>
        <taxon>Viridiplantae</taxon>
        <taxon>Streptophyta</taxon>
        <taxon>Embryophyta</taxon>
        <taxon>Tracheophyta</taxon>
        <taxon>Spermatophyta</taxon>
        <taxon>Magnoliopsida</taxon>
        <taxon>eudicotyledons</taxon>
        <taxon>Gunneridae</taxon>
        <taxon>Pentapetalae</taxon>
        <taxon>rosids</taxon>
        <taxon>malvids</taxon>
        <taxon>Malvales</taxon>
        <taxon>Malvaceae</taxon>
        <taxon>Malvoideae</taxon>
        <taxon>Gossypium</taxon>
    </lineage>
</organism>
<name>A0A2P5WLU1_GOSBA</name>
<protein>
    <submittedName>
        <fullName evidence="1">Uncharacterized protein</fullName>
    </submittedName>
</protein>
<proteinExistence type="predicted"/>
<dbReference type="Proteomes" id="UP000239757">
    <property type="component" value="Unassembled WGS sequence"/>
</dbReference>
<sequence length="268" mass="30272">MACNWMHLELCLCGLMSGNGPARVERHLKGKRAPLPKVPRWARRILRPFFSLLRSRGHFQSGRSNSPIGLALNVRDHIAEKVLRTAVTFEFLSAVKVSMLMEVLSIYSAPRRKLYLSFTSSPLFIMLKPQTSGNLGVWTKTSYQGPEIALLEPHDGLINYPLTVHQRSDRSPTDIRSRKVEGGISLSAVCKVLRAQRIVGKGLPVRGGKGPVGKAREREYNLIRMASSDERYRRLLDYCDERRDTTHKFETFLLECISVASPAVKRNT</sequence>
<feature type="non-terminal residue" evidence="1">
    <location>
        <position position="268"/>
    </location>
</feature>
<evidence type="ECO:0000313" key="2">
    <source>
        <dbReference type="Proteomes" id="UP000239757"/>
    </source>
</evidence>
<reference evidence="1 2" key="1">
    <citation type="submission" date="2015-01" db="EMBL/GenBank/DDBJ databases">
        <title>Genome of allotetraploid Gossypium barbadense reveals genomic plasticity and fiber elongation in cotton evolution.</title>
        <authorList>
            <person name="Chen X."/>
            <person name="Liu X."/>
            <person name="Zhao B."/>
            <person name="Zheng H."/>
            <person name="Hu Y."/>
            <person name="Lu G."/>
            <person name="Yang C."/>
            <person name="Chen J."/>
            <person name="Shan C."/>
            <person name="Zhang L."/>
            <person name="Zhou Y."/>
            <person name="Wang L."/>
            <person name="Guo W."/>
            <person name="Bai Y."/>
            <person name="Ruan J."/>
            <person name="Shangguan X."/>
            <person name="Mao Y."/>
            <person name="Jiang J."/>
            <person name="Zhu Y."/>
            <person name="Lei J."/>
            <person name="Kang H."/>
            <person name="Chen S."/>
            <person name="He X."/>
            <person name="Wang R."/>
            <person name="Wang Y."/>
            <person name="Chen J."/>
            <person name="Wang L."/>
            <person name="Yu S."/>
            <person name="Wang B."/>
            <person name="Wei J."/>
            <person name="Song S."/>
            <person name="Lu X."/>
            <person name="Gao Z."/>
            <person name="Gu W."/>
            <person name="Deng X."/>
            <person name="Ma D."/>
            <person name="Wang S."/>
            <person name="Liang W."/>
            <person name="Fang L."/>
            <person name="Cai C."/>
            <person name="Zhu X."/>
            <person name="Zhou B."/>
            <person name="Zhang Y."/>
            <person name="Chen Z."/>
            <person name="Xu S."/>
            <person name="Zhu R."/>
            <person name="Wang S."/>
            <person name="Zhang T."/>
            <person name="Zhao G."/>
        </authorList>
    </citation>
    <scope>NUCLEOTIDE SEQUENCE [LARGE SCALE GENOMIC DNA]</scope>
    <source>
        <strain evidence="2">cv. Xinhai21</strain>
        <tissue evidence="1">Leaf</tissue>
    </source>
</reference>
<dbReference type="EMBL" id="KZ667154">
    <property type="protein sequence ID" value="PPR92060.1"/>
    <property type="molecule type" value="Genomic_DNA"/>
</dbReference>
<accession>A0A2P5WLU1</accession>
<evidence type="ECO:0000313" key="1">
    <source>
        <dbReference type="EMBL" id="PPR92060.1"/>
    </source>
</evidence>